<keyword evidence="11" id="KW-0812">Transmembrane</keyword>
<dbReference type="GO" id="GO:0015940">
    <property type="term" value="P:pantothenate biosynthetic process"/>
    <property type="evidence" value="ECO:0007669"/>
    <property type="project" value="UniProtKB-KW"/>
</dbReference>
<dbReference type="Gene3D" id="3.40.50.720">
    <property type="entry name" value="NAD(P)-binding Rossmann-like Domain"/>
    <property type="match status" value="1"/>
</dbReference>
<accession>A0A918JG13</accession>
<dbReference type="InterPro" id="IPR013332">
    <property type="entry name" value="KPR_N"/>
</dbReference>
<dbReference type="Proteomes" id="UP000631300">
    <property type="component" value="Unassembled WGS sequence"/>
</dbReference>
<dbReference type="InterPro" id="IPR050838">
    <property type="entry name" value="Ketopantoate_reductase"/>
</dbReference>
<dbReference type="InterPro" id="IPR008927">
    <property type="entry name" value="6-PGluconate_DH-like_C_sf"/>
</dbReference>
<dbReference type="PANTHER" id="PTHR43765:SF2">
    <property type="entry name" value="2-DEHYDROPANTOATE 2-REDUCTASE"/>
    <property type="match status" value="1"/>
</dbReference>
<evidence type="ECO:0000259" key="13">
    <source>
        <dbReference type="Pfam" id="PF08546"/>
    </source>
</evidence>
<evidence type="ECO:0000256" key="6">
    <source>
        <dbReference type="ARBA" id="ARBA00022857"/>
    </source>
</evidence>
<evidence type="ECO:0000259" key="12">
    <source>
        <dbReference type="Pfam" id="PF02558"/>
    </source>
</evidence>
<dbReference type="GO" id="GO:0008677">
    <property type="term" value="F:2-dehydropantoate 2-reductase activity"/>
    <property type="evidence" value="ECO:0007669"/>
    <property type="project" value="UniProtKB-EC"/>
</dbReference>
<dbReference type="Pfam" id="PF02558">
    <property type="entry name" value="ApbA"/>
    <property type="match status" value="1"/>
</dbReference>
<comment type="caution">
    <text evidence="14">The sequence shown here is derived from an EMBL/GenBank/DDBJ whole genome shotgun (WGS) entry which is preliminary data.</text>
</comment>
<comment type="catalytic activity">
    <reaction evidence="9 10">
        <text>(R)-pantoate + NADP(+) = 2-dehydropantoate + NADPH + H(+)</text>
        <dbReference type="Rhea" id="RHEA:16233"/>
        <dbReference type="ChEBI" id="CHEBI:11561"/>
        <dbReference type="ChEBI" id="CHEBI:15378"/>
        <dbReference type="ChEBI" id="CHEBI:15980"/>
        <dbReference type="ChEBI" id="CHEBI:57783"/>
        <dbReference type="ChEBI" id="CHEBI:58349"/>
        <dbReference type="EC" id="1.1.1.169"/>
    </reaction>
</comment>
<evidence type="ECO:0000256" key="4">
    <source>
        <dbReference type="ARBA" id="ARBA00019465"/>
    </source>
</evidence>
<evidence type="ECO:0000256" key="8">
    <source>
        <dbReference type="ARBA" id="ARBA00032024"/>
    </source>
</evidence>
<evidence type="ECO:0000256" key="3">
    <source>
        <dbReference type="ARBA" id="ARBA00013014"/>
    </source>
</evidence>
<keyword evidence="5 10" id="KW-0566">Pantothenate biosynthesis</keyword>
<dbReference type="InterPro" id="IPR036291">
    <property type="entry name" value="NAD(P)-bd_dom_sf"/>
</dbReference>
<dbReference type="Pfam" id="PF08546">
    <property type="entry name" value="ApbA_C"/>
    <property type="match status" value="1"/>
</dbReference>
<dbReference type="GO" id="GO:0005737">
    <property type="term" value="C:cytoplasm"/>
    <property type="evidence" value="ECO:0007669"/>
    <property type="project" value="TreeGrafter"/>
</dbReference>
<dbReference type="InterPro" id="IPR013328">
    <property type="entry name" value="6PGD_dom2"/>
</dbReference>
<gene>
    <name evidence="14" type="ORF">GCM10007391_02500</name>
</gene>
<evidence type="ECO:0000256" key="11">
    <source>
        <dbReference type="SAM" id="Phobius"/>
    </source>
</evidence>
<organism evidence="14 15">
    <name type="scientific">Alteromonas halophila</name>
    <dbReference type="NCBI Taxonomy" id="516698"/>
    <lineage>
        <taxon>Bacteria</taxon>
        <taxon>Pseudomonadati</taxon>
        <taxon>Pseudomonadota</taxon>
        <taxon>Gammaproteobacteria</taxon>
        <taxon>Alteromonadales</taxon>
        <taxon>Alteromonadaceae</taxon>
        <taxon>Alteromonas/Salinimonas group</taxon>
        <taxon>Alteromonas</taxon>
    </lineage>
</organism>
<comment type="function">
    <text evidence="10">Catalyzes the NADPH-dependent reduction of ketopantoate into pantoic acid.</text>
</comment>
<comment type="similarity">
    <text evidence="2 10">Belongs to the ketopantoate reductase family.</text>
</comment>
<evidence type="ECO:0000256" key="10">
    <source>
        <dbReference type="RuleBase" id="RU362068"/>
    </source>
</evidence>
<evidence type="ECO:0000313" key="15">
    <source>
        <dbReference type="Proteomes" id="UP000631300"/>
    </source>
</evidence>
<evidence type="ECO:0000256" key="5">
    <source>
        <dbReference type="ARBA" id="ARBA00022655"/>
    </source>
</evidence>
<dbReference type="PANTHER" id="PTHR43765">
    <property type="entry name" value="2-DEHYDROPANTOATE 2-REDUCTASE-RELATED"/>
    <property type="match status" value="1"/>
</dbReference>
<keyword evidence="6 10" id="KW-0521">NADP</keyword>
<feature type="transmembrane region" description="Helical" evidence="11">
    <location>
        <begin position="6"/>
        <end position="26"/>
    </location>
</feature>
<name>A0A918JG13_9ALTE</name>
<reference evidence="14" key="1">
    <citation type="journal article" date="2014" name="Int. J. Syst. Evol. Microbiol.">
        <title>Complete genome sequence of Corynebacterium casei LMG S-19264T (=DSM 44701T), isolated from a smear-ripened cheese.</title>
        <authorList>
            <consortium name="US DOE Joint Genome Institute (JGI-PGF)"/>
            <person name="Walter F."/>
            <person name="Albersmeier A."/>
            <person name="Kalinowski J."/>
            <person name="Ruckert C."/>
        </authorList>
    </citation>
    <scope>NUCLEOTIDE SEQUENCE</scope>
    <source>
        <strain evidence="14">KCTC 22164</strain>
    </source>
</reference>
<dbReference type="EC" id="1.1.1.169" evidence="3 10"/>
<dbReference type="RefSeq" id="WP_189403273.1">
    <property type="nucleotide sequence ID" value="NZ_BMXP01000001.1"/>
</dbReference>
<dbReference type="AlphaFoldDB" id="A0A918JG13"/>
<dbReference type="InterPro" id="IPR013752">
    <property type="entry name" value="KPA_reductase"/>
</dbReference>
<evidence type="ECO:0000313" key="14">
    <source>
        <dbReference type="EMBL" id="GGW74188.1"/>
    </source>
</evidence>
<feature type="domain" description="Ketopantoate reductase N-terminal" evidence="12">
    <location>
        <begin position="9"/>
        <end position="151"/>
    </location>
</feature>
<dbReference type="SUPFAM" id="SSF48179">
    <property type="entry name" value="6-phosphogluconate dehydrogenase C-terminal domain-like"/>
    <property type="match status" value="1"/>
</dbReference>
<proteinExistence type="inferred from homology"/>
<evidence type="ECO:0000256" key="1">
    <source>
        <dbReference type="ARBA" id="ARBA00004994"/>
    </source>
</evidence>
<dbReference type="NCBIfam" id="TIGR00745">
    <property type="entry name" value="apbA_panE"/>
    <property type="match status" value="1"/>
</dbReference>
<evidence type="ECO:0000256" key="9">
    <source>
        <dbReference type="ARBA" id="ARBA00048793"/>
    </source>
</evidence>
<reference evidence="14" key="2">
    <citation type="submission" date="2020-09" db="EMBL/GenBank/DDBJ databases">
        <authorList>
            <person name="Sun Q."/>
            <person name="Kim S."/>
        </authorList>
    </citation>
    <scope>NUCLEOTIDE SEQUENCE</scope>
    <source>
        <strain evidence="14">KCTC 22164</strain>
    </source>
</reference>
<dbReference type="GO" id="GO:0050661">
    <property type="term" value="F:NADP binding"/>
    <property type="evidence" value="ECO:0007669"/>
    <property type="project" value="TreeGrafter"/>
</dbReference>
<dbReference type="Gene3D" id="1.10.1040.10">
    <property type="entry name" value="N-(1-d-carboxylethyl)-l-norvaline Dehydrogenase, domain 2"/>
    <property type="match status" value="1"/>
</dbReference>
<protein>
    <recommendedName>
        <fullName evidence="4 10">2-dehydropantoate 2-reductase</fullName>
        <ecNumber evidence="3 10">1.1.1.169</ecNumber>
    </recommendedName>
    <alternativeName>
        <fullName evidence="8 10">Ketopantoate reductase</fullName>
    </alternativeName>
</protein>
<keyword evidence="11" id="KW-1133">Transmembrane helix</keyword>
<comment type="pathway">
    <text evidence="1 10">Cofactor biosynthesis; (R)-pantothenate biosynthesis; (R)-pantoate from 3-methyl-2-oxobutanoate: step 2/2.</text>
</comment>
<dbReference type="InterPro" id="IPR003710">
    <property type="entry name" value="ApbA"/>
</dbReference>
<feature type="domain" description="Ketopantoate reductase C-terminal" evidence="13">
    <location>
        <begin position="178"/>
        <end position="299"/>
    </location>
</feature>
<evidence type="ECO:0000256" key="2">
    <source>
        <dbReference type="ARBA" id="ARBA00007870"/>
    </source>
</evidence>
<keyword evidence="7 10" id="KW-0560">Oxidoreductase</keyword>
<keyword evidence="15" id="KW-1185">Reference proteome</keyword>
<dbReference type="EMBL" id="BMXP01000001">
    <property type="protein sequence ID" value="GGW74188.1"/>
    <property type="molecule type" value="Genomic_DNA"/>
</dbReference>
<evidence type="ECO:0000256" key="7">
    <source>
        <dbReference type="ARBA" id="ARBA00023002"/>
    </source>
</evidence>
<dbReference type="SUPFAM" id="SSF51735">
    <property type="entry name" value="NAD(P)-binding Rossmann-fold domains"/>
    <property type="match status" value="1"/>
</dbReference>
<keyword evidence="11" id="KW-0472">Membrane</keyword>
<sequence length="300" mass="32572">MTPPGFTTVYIAGSGAIGALVAAGACRAKARYAMVPRTPVSSSIDVHAGNGAVTLTSFTAHPLATTPQDCLILPLKAYQLASALSSWQPYLHQDTPVLLLHNGMGGYETARRILPAKQPVYVATTSHGALKTDPETVIHTGVGHTMLGKLDKATLPDLDSRMMHTLSTFLPPVTWRHDMHRALWHKLAINAAINPLTALHNVVNGNLLYKGYREELQALCAETVAVAASCDVFFSTPELLEDVLNVAMNTAKNYSSMHQDYHQGRKTEIDAINGYIVETGRKKGINASRHAFLVEQIKQR</sequence>